<dbReference type="EnsemblMetazoa" id="PPA26469.1">
    <property type="protein sequence ID" value="PPA26469.1"/>
    <property type="gene ID" value="WBGene00116023"/>
</dbReference>
<evidence type="ECO:0000256" key="2">
    <source>
        <dbReference type="SAM" id="SignalP"/>
    </source>
</evidence>
<gene>
    <name evidence="3" type="primary">WBGene00116023</name>
</gene>
<feature type="compositionally biased region" description="Basic and acidic residues" evidence="1">
    <location>
        <begin position="141"/>
        <end position="152"/>
    </location>
</feature>
<keyword evidence="2" id="KW-0732">Signal</keyword>
<accession>A0A2A6C723</accession>
<reference evidence="4" key="1">
    <citation type="journal article" date="2008" name="Nat. Genet.">
        <title>The Pristionchus pacificus genome provides a unique perspective on nematode lifestyle and parasitism.</title>
        <authorList>
            <person name="Dieterich C."/>
            <person name="Clifton S.W."/>
            <person name="Schuster L.N."/>
            <person name="Chinwalla A."/>
            <person name="Delehaunty K."/>
            <person name="Dinkelacker I."/>
            <person name="Fulton L."/>
            <person name="Fulton R."/>
            <person name="Godfrey J."/>
            <person name="Minx P."/>
            <person name="Mitreva M."/>
            <person name="Roeseler W."/>
            <person name="Tian H."/>
            <person name="Witte H."/>
            <person name="Yang S.P."/>
            <person name="Wilson R.K."/>
            <person name="Sommer R.J."/>
        </authorList>
    </citation>
    <scope>NUCLEOTIDE SEQUENCE [LARGE SCALE GENOMIC DNA]</scope>
    <source>
        <strain evidence="4">PS312</strain>
    </source>
</reference>
<feature type="signal peptide" evidence="2">
    <location>
        <begin position="1"/>
        <end position="19"/>
    </location>
</feature>
<proteinExistence type="predicted"/>
<accession>A0A8R1UIR9</accession>
<evidence type="ECO:0000313" key="3">
    <source>
        <dbReference type="EnsemblMetazoa" id="PPA26469.1"/>
    </source>
</evidence>
<feature type="compositionally biased region" description="Polar residues" evidence="1">
    <location>
        <begin position="37"/>
        <end position="46"/>
    </location>
</feature>
<evidence type="ECO:0000313" key="4">
    <source>
        <dbReference type="Proteomes" id="UP000005239"/>
    </source>
</evidence>
<keyword evidence="4" id="KW-1185">Reference proteome</keyword>
<name>A0A2A6C723_PRIPA</name>
<feature type="compositionally biased region" description="Pro residues" evidence="1">
    <location>
        <begin position="49"/>
        <end position="59"/>
    </location>
</feature>
<feature type="compositionally biased region" description="Basic and acidic residues" evidence="1">
    <location>
        <begin position="101"/>
        <end position="119"/>
    </location>
</feature>
<dbReference type="AlphaFoldDB" id="A0A2A6C723"/>
<evidence type="ECO:0000256" key="1">
    <source>
        <dbReference type="SAM" id="MobiDB-lite"/>
    </source>
</evidence>
<feature type="region of interest" description="Disordered" evidence="1">
    <location>
        <begin position="37"/>
        <end position="202"/>
    </location>
</feature>
<protein>
    <submittedName>
        <fullName evidence="3">Uncharacterized protein</fullName>
    </submittedName>
</protein>
<dbReference type="Proteomes" id="UP000005239">
    <property type="component" value="Unassembled WGS sequence"/>
</dbReference>
<organism evidence="3 4">
    <name type="scientific">Pristionchus pacificus</name>
    <name type="common">Parasitic nematode worm</name>
    <dbReference type="NCBI Taxonomy" id="54126"/>
    <lineage>
        <taxon>Eukaryota</taxon>
        <taxon>Metazoa</taxon>
        <taxon>Ecdysozoa</taxon>
        <taxon>Nematoda</taxon>
        <taxon>Chromadorea</taxon>
        <taxon>Rhabditida</taxon>
        <taxon>Rhabditina</taxon>
        <taxon>Diplogasteromorpha</taxon>
        <taxon>Diplogasteroidea</taxon>
        <taxon>Neodiplogasteridae</taxon>
        <taxon>Pristionchus</taxon>
    </lineage>
</organism>
<sequence>MIFLLALTSILVMLPLTVLVCIKREKRDKLAFSAEVTHTNKVSESTPPAAKPPPLPPQPHSDGTTQKDTATSTTKKEETDKQAATVTVSRGRIVRSRTRTPRLESSEFGASRRDREASTRKWSPRIHYLEPPAMPSAGRRRSPELAAKREVARTPGGQRRVSPQGCSAATGPLSKLSRKSRKASQPRSPSMKEFPMKPRIAQSKTDLTALASVKNVDGNKSAQTALSEYVFEEGKYKLLGKVDQVIGQSDETDVLNKALVTEQSRTCESVTNPARSPFFDGQFDVWIADRVGSQAEG</sequence>
<reference evidence="3" key="2">
    <citation type="submission" date="2022-06" db="UniProtKB">
        <authorList>
            <consortium name="EnsemblMetazoa"/>
        </authorList>
    </citation>
    <scope>IDENTIFICATION</scope>
    <source>
        <strain evidence="3">PS312</strain>
    </source>
</reference>
<feature type="compositionally biased region" description="Low complexity" evidence="1">
    <location>
        <begin position="64"/>
        <end position="73"/>
    </location>
</feature>
<feature type="chain" id="PRO_5043579444" evidence="2">
    <location>
        <begin position="20"/>
        <end position="297"/>
    </location>
</feature>